<organism evidence="2 3">
    <name type="scientific">Austropuccinia psidii MF-1</name>
    <dbReference type="NCBI Taxonomy" id="1389203"/>
    <lineage>
        <taxon>Eukaryota</taxon>
        <taxon>Fungi</taxon>
        <taxon>Dikarya</taxon>
        <taxon>Basidiomycota</taxon>
        <taxon>Pucciniomycotina</taxon>
        <taxon>Pucciniomycetes</taxon>
        <taxon>Pucciniales</taxon>
        <taxon>Sphaerophragmiaceae</taxon>
        <taxon>Austropuccinia</taxon>
    </lineage>
</organism>
<reference evidence="2" key="1">
    <citation type="submission" date="2021-03" db="EMBL/GenBank/DDBJ databases">
        <title>Draft genome sequence of rust myrtle Austropuccinia psidii MF-1, a brazilian biotype.</title>
        <authorList>
            <person name="Quecine M.C."/>
            <person name="Pachon D.M.R."/>
            <person name="Bonatelli M.L."/>
            <person name="Correr F.H."/>
            <person name="Franceschini L.M."/>
            <person name="Leite T.F."/>
            <person name="Margarido G.R.A."/>
            <person name="Almeida C.A."/>
            <person name="Ferrarezi J.A."/>
            <person name="Labate C.A."/>
        </authorList>
    </citation>
    <scope>NUCLEOTIDE SEQUENCE</scope>
    <source>
        <strain evidence="2">MF-1</strain>
    </source>
</reference>
<sequence length="99" mass="11542">MKPQPKDHALDKTYKEEIKPDVILDNKSRSPSQYQDGDNMTYSEKEALKQLPEVSSWPKFSGTGRNEGNLWKKELAMVEESNNPKVQKWYLNMAKNHVF</sequence>
<accession>A0A9Q3GFF1</accession>
<comment type="caution">
    <text evidence="2">The sequence shown here is derived from an EMBL/GenBank/DDBJ whole genome shotgun (WGS) entry which is preliminary data.</text>
</comment>
<evidence type="ECO:0000256" key="1">
    <source>
        <dbReference type="SAM" id="MobiDB-lite"/>
    </source>
</evidence>
<evidence type="ECO:0000313" key="2">
    <source>
        <dbReference type="EMBL" id="MBW0464337.1"/>
    </source>
</evidence>
<dbReference type="Proteomes" id="UP000765509">
    <property type="component" value="Unassembled WGS sequence"/>
</dbReference>
<name>A0A9Q3GFF1_9BASI</name>
<feature type="region of interest" description="Disordered" evidence="1">
    <location>
        <begin position="1"/>
        <end position="40"/>
    </location>
</feature>
<feature type="compositionally biased region" description="Basic and acidic residues" evidence="1">
    <location>
        <begin position="1"/>
        <end position="28"/>
    </location>
</feature>
<keyword evidence="3" id="KW-1185">Reference proteome</keyword>
<feature type="compositionally biased region" description="Polar residues" evidence="1">
    <location>
        <begin position="29"/>
        <end position="40"/>
    </location>
</feature>
<dbReference type="AlphaFoldDB" id="A0A9Q3GFF1"/>
<dbReference type="EMBL" id="AVOT02000757">
    <property type="protein sequence ID" value="MBW0464337.1"/>
    <property type="molecule type" value="Genomic_DNA"/>
</dbReference>
<protein>
    <submittedName>
        <fullName evidence="2">Uncharacterized protein</fullName>
    </submittedName>
</protein>
<evidence type="ECO:0000313" key="3">
    <source>
        <dbReference type="Proteomes" id="UP000765509"/>
    </source>
</evidence>
<gene>
    <name evidence="2" type="ORF">O181_004052</name>
</gene>
<proteinExistence type="predicted"/>